<reference evidence="2 3" key="1">
    <citation type="submission" date="2020-10" db="EMBL/GenBank/DDBJ databases">
        <title>Connecting structure to function with the recovery of over 1000 high-quality activated sludge metagenome-assembled genomes encoding full-length rRNA genes using long-read sequencing.</title>
        <authorList>
            <person name="Singleton C.M."/>
            <person name="Petriglieri F."/>
            <person name="Kristensen J.M."/>
            <person name="Kirkegaard R.H."/>
            <person name="Michaelsen T.Y."/>
            <person name="Andersen M.H."/>
            <person name="Karst S.M."/>
            <person name="Dueholm M.S."/>
            <person name="Nielsen P.H."/>
            <person name="Albertsen M."/>
        </authorList>
    </citation>
    <scope>NUCLEOTIDE SEQUENCE [LARGE SCALE GENOMIC DNA]</scope>
    <source>
        <strain evidence="2">Ribe_18-Q3-R11-54_MAXAC.273</strain>
    </source>
</reference>
<dbReference type="EMBL" id="JADKGY010000022">
    <property type="protein sequence ID" value="MBK9983604.1"/>
    <property type="molecule type" value="Genomic_DNA"/>
</dbReference>
<comment type="caution">
    <text evidence="2">The sequence shown here is derived from an EMBL/GenBank/DDBJ whole genome shotgun (WGS) entry which is preliminary data.</text>
</comment>
<feature type="domain" description="HYR-like" evidence="1">
    <location>
        <begin position="30"/>
        <end position="97"/>
    </location>
</feature>
<dbReference type="InterPro" id="IPR057078">
    <property type="entry name" value="HYR-4C"/>
</dbReference>
<organism evidence="2 3">
    <name type="scientific">Candidatus Opimibacter skivensis</name>
    <dbReference type="NCBI Taxonomy" id="2982028"/>
    <lineage>
        <taxon>Bacteria</taxon>
        <taxon>Pseudomonadati</taxon>
        <taxon>Bacteroidota</taxon>
        <taxon>Saprospiria</taxon>
        <taxon>Saprospirales</taxon>
        <taxon>Saprospiraceae</taxon>
        <taxon>Candidatus Opimibacter</taxon>
    </lineage>
</organism>
<name>A0A9D7XNP6_9BACT</name>
<accession>A0A9D7XNP6</accession>
<gene>
    <name evidence="2" type="ORF">IPP15_14695</name>
</gene>
<dbReference type="Pfam" id="PF23237">
    <property type="entry name" value="HYR_4C"/>
    <property type="match status" value="2"/>
</dbReference>
<protein>
    <recommendedName>
        <fullName evidence="1">HYR-like domain-containing protein</fullName>
    </recommendedName>
</protein>
<evidence type="ECO:0000259" key="1">
    <source>
        <dbReference type="Pfam" id="PF23237"/>
    </source>
</evidence>
<dbReference type="Proteomes" id="UP000808337">
    <property type="component" value="Unassembled WGS sequence"/>
</dbReference>
<sequence length="172" mass="18640">MKRDQLHVKVISHIHGHTLTAKATRKTMFTPSHAVVDCYANIILPSPPVVTDNCGVTLTPTGPVETGSVLCEGDITYTWTYTDCEGNTQDYVHTVTIEYSPFPAIPSTTTVVDCYANIILPSPPVVTDNCGVTLIPSGPVETGSVLCEGDITYTWTYTDCEGNTQDYVHIVT</sequence>
<feature type="domain" description="HYR-like" evidence="1">
    <location>
        <begin position="106"/>
        <end position="172"/>
    </location>
</feature>
<evidence type="ECO:0000313" key="2">
    <source>
        <dbReference type="EMBL" id="MBK9983604.1"/>
    </source>
</evidence>
<dbReference type="AlphaFoldDB" id="A0A9D7XNP6"/>
<proteinExistence type="predicted"/>
<evidence type="ECO:0000313" key="3">
    <source>
        <dbReference type="Proteomes" id="UP000808337"/>
    </source>
</evidence>